<reference evidence="6 7" key="1">
    <citation type="journal article" date="2018" name="Int. J. Syst. Evol. Microbiol.">
        <title>Pseudooceanicola lipolyticus sp. nov., a marine alphaproteobacterium, reclassification of Oceanicola flagellatus as Pseudooceanicola flagellatus comb. nov. and emended description of the genus Pseudooceanicola.</title>
        <authorList>
            <person name="Huang M.-M."/>
            <person name="Guo L.-L."/>
            <person name="Wu Y.-H."/>
            <person name="Lai Q.-L."/>
            <person name="Shao Z.-Z."/>
            <person name="Wang C.-S."/>
            <person name="Wu M."/>
            <person name="Xu X.-W."/>
        </authorList>
    </citation>
    <scope>NUCLEOTIDE SEQUENCE [LARGE SCALE GENOMIC DNA]</scope>
    <source>
        <strain evidence="6 7">157</strain>
    </source>
</reference>
<keyword evidence="1 4" id="KW-0349">Heme</keyword>
<protein>
    <submittedName>
        <fullName evidence="6">Cytochrome C</fullName>
    </submittedName>
</protein>
<comment type="caution">
    <text evidence="6">The sequence shown here is derived from an EMBL/GenBank/DDBJ whole genome shotgun (WGS) entry which is preliminary data.</text>
</comment>
<dbReference type="AlphaFoldDB" id="A0A2M8J7L4"/>
<dbReference type="PROSITE" id="PS51007">
    <property type="entry name" value="CYTC"/>
    <property type="match status" value="1"/>
</dbReference>
<dbReference type="Gene3D" id="1.10.760.10">
    <property type="entry name" value="Cytochrome c-like domain"/>
    <property type="match status" value="1"/>
</dbReference>
<dbReference type="RefSeq" id="WP_100160883.1">
    <property type="nucleotide sequence ID" value="NZ_PGTB01000001.1"/>
</dbReference>
<evidence type="ECO:0000256" key="3">
    <source>
        <dbReference type="ARBA" id="ARBA00023004"/>
    </source>
</evidence>
<dbReference type="GO" id="GO:0046872">
    <property type="term" value="F:metal ion binding"/>
    <property type="evidence" value="ECO:0007669"/>
    <property type="project" value="UniProtKB-KW"/>
</dbReference>
<name>A0A2M8J7L4_9RHOB</name>
<evidence type="ECO:0000256" key="2">
    <source>
        <dbReference type="ARBA" id="ARBA00022723"/>
    </source>
</evidence>
<proteinExistence type="predicted"/>
<keyword evidence="3 4" id="KW-0408">Iron</keyword>
<dbReference type="Proteomes" id="UP000231553">
    <property type="component" value="Unassembled WGS sequence"/>
</dbReference>
<keyword evidence="2 4" id="KW-0479">Metal-binding</keyword>
<gene>
    <name evidence="6" type="ORF">CVM52_01110</name>
</gene>
<feature type="domain" description="Cytochrome c" evidence="5">
    <location>
        <begin position="2"/>
        <end position="108"/>
    </location>
</feature>
<dbReference type="GO" id="GO:0009055">
    <property type="term" value="F:electron transfer activity"/>
    <property type="evidence" value="ECO:0007669"/>
    <property type="project" value="InterPro"/>
</dbReference>
<keyword evidence="7" id="KW-1185">Reference proteome</keyword>
<evidence type="ECO:0000256" key="4">
    <source>
        <dbReference type="PROSITE-ProRule" id="PRU00433"/>
    </source>
</evidence>
<dbReference type="Pfam" id="PF00034">
    <property type="entry name" value="Cytochrom_C"/>
    <property type="match status" value="1"/>
</dbReference>
<dbReference type="SUPFAM" id="SSF46626">
    <property type="entry name" value="Cytochrome c"/>
    <property type="match status" value="1"/>
</dbReference>
<evidence type="ECO:0000259" key="5">
    <source>
        <dbReference type="PROSITE" id="PS51007"/>
    </source>
</evidence>
<evidence type="ECO:0000313" key="6">
    <source>
        <dbReference type="EMBL" id="PJE38754.1"/>
    </source>
</evidence>
<dbReference type="InterPro" id="IPR036909">
    <property type="entry name" value="Cyt_c-like_dom_sf"/>
</dbReference>
<dbReference type="InterPro" id="IPR009056">
    <property type="entry name" value="Cyt_c-like_dom"/>
</dbReference>
<dbReference type="EMBL" id="PGTB01000001">
    <property type="protein sequence ID" value="PJE38754.1"/>
    <property type="molecule type" value="Genomic_DNA"/>
</dbReference>
<evidence type="ECO:0000313" key="7">
    <source>
        <dbReference type="Proteomes" id="UP000231553"/>
    </source>
</evidence>
<sequence>MPAPAEGERYFAQNCTACHGPSGAGGGTIGLRSAPDLTGISTRAGGNFPRAQVLSQIDGYSRGKSPAHVMPEFGSLLKGELVPVEVDGVLTPTPRPLAALLAYLEAIQVE</sequence>
<organism evidence="6 7">
    <name type="scientific">Pseudooceanicola lipolyticus</name>
    <dbReference type="NCBI Taxonomy" id="2029104"/>
    <lineage>
        <taxon>Bacteria</taxon>
        <taxon>Pseudomonadati</taxon>
        <taxon>Pseudomonadota</taxon>
        <taxon>Alphaproteobacteria</taxon>
        <taxon>Rhodobacterales</taxon>
        <taxon>Paracoccaceae</taxon>
        <taxon>Pseudooceanicola</taxon>
    </lineage>
</organism>
<dbReference type="GO" id="GO:0020037">
    <property type="term" value="F:heme binding"/>
    <property type="evidence" value="ECO:0007669"/>
    <property type="project" value="InterPro"/>
</dbReference>
<evidence type="ECO:0000256" key="1">
    <source>
        <dbReference type="ARBA" id="ARBA00022617"/>
    </source>
</evidence>
<dbReference type="OrthoDB" id="5514238at2"/>
<accession>A0A2M8J7L4</accession>